<feature type="domain" description="BTB" evidence="11">
    <location>
        <begin position="138"/>
        <end position="203"/>
    </location>
</feature>
<feature type="region of interest" description="Disordered" evidence="10">
    <location>
        <begin position="731"/>
        <end position="753"/>
    </location>
</feature>
<evidence type="ECO:0000256" key="6">
    <source>
        <dbReference type="ARBA" id="ARBA00023125"/>
    </source>
</evidence>
<dbReference type="Pfam" id="PF00096">
    <property type="entry name" value="zf-C2H2"/>
    <property type="match status" value="3"/>
</dbReference>
<dbReference type="Proteomes" id="UP000694865">
    <property type="component" value="Unplaced"/>
</dbReference>
<evidence type="ECO:0000259" key="12">
    <source>
        <dbReference type="PROSITE" id="PS50157"/>
    </source>
</evidence>
<feature type="domain" description="C2H2-type" evidence="12">
    <location>
        <begin position="504"/>
        <end position="531"/>
    </location>
</feature>
<evidence type="ECO:0000313" key="15">
    <source>
        <dbReference type="RefSeq" id="XP_006822790.1"/>
    </source>
</evidence>
<dbReference type="InterPro" id="IPR011333">
    <property type="entry name" value="SKP1/BTB/POZ_sf"/>
</dbReference>
<evidence type="ECO:0000259" key="13">
    <source>
        <dbReference type="PROSITE" id="PS50950"/>
    </source>
</evidence>
<dbReference type="SUPFAM" id="SSF57716">
    <property type="entry name" value="Glucocorticoid receptor-like (DNA-binding domain)"/>
    <property type="match status" value="1"/>
</dbReference>
<protein>
    <submittedName>
        <fullName evidence="15">Zinc finger protein 420-like</fullName>
    </submittedName>
</protein>
<keyword evidence="7" id="KW-0539">Nucleus</keyword>
<dbReference type="PANTHER" id="PTHR24394">
    <property type="entry name" value="ZINC FINGER PROTEIN"/>
    <property type="match status" value="1"/>
</dbReference>
<feature type="domain" description="C2H2-type" evidence="12">
    <location>
        <begin position="532"/>
        <end position="555"/>
    </location>
</feature>
<dbReference type="SMART" id="SM00355">
    <property type="entry name" value="ZnF_C2H2"/>
    <property type="match status" value="7"/>
</dbReference>
<keyword evidence="3" id="KW-0677">Repeat</keyword>
<evidence type="ECO:0000256" key="3">
    <source>
        <dbReference type="ARBA" id="ARBA00022737"/>
    </source>
</evidence>
<keyword evidence="14" id="KW-1185">Reference proteome</keyword>
<feature type="domain" description="C2H2-type" evidence="12">
    <location>
        <begin position="643"/>
        <end position="670"/>
    </location>
</feature>
<reference evidence="15" key="1">
    <citation type="submission" date="2025-08" db="UniProtKB">
        <authorList>
            <consortium name="RefSeq"/>
        </authorList>
    </citation>
    <scope>IDENTIFICATION</scope>
    <source>
        <tissue evidence="15">Testes</tissue>
    </source>
</reference>
<evidence type="ECO:0000256" key="10">
    <source>
        <dbReference type="SAM" id="MobiDB-lite"/>
    </source>
</evidence>
<feature type="region of interest" description="Disordered" evidence="10">
    <location>
        <begin position="693"/>
        <end position="712"/>
    </location>
</feature>
<proteinExistence type="predicted"/>
<feature type="domain" description="C2H2-type" evidence="12">
    <location>
        <begin position="763"/>
        <end position="786"/>
    </location>
</feature>
<dbReference type="PROSITE" id="PS00028">
    <property type="entry name" value="ZINC_FINGER_C2H2_1"/>
    <property type="match status" value="7"/>
</dbReference>
<dbReference type="RefSeq" id="XP_006822790.1">
    <property type="nucleotide sequence ID" value="XM_006822727.1"/>
</dbReference>
<feature type="domain" description="C2H2-type" evidence="12">
    <location>
        <begin position="444"/>
        <end position="467"/>
    </location>
</feature>
<dbReference type="SUPFAM" id="SSF57667">
    <property type="entry name" value="beta-beta-alpha zinc fingers"/>
    <property type="match status" value="4"/>
</dbReference>
<keyword evidence="2" id="KW-0479">Metal-binding</keyword>
<evidence type="ECO:0000256" key="5">
    <source>
        <dbReference type="ARBA" id="ARBA00022833"/>
    </source>
</evidence>
<dbReference type="Gene3D" id="6.20.210.20">
    <property type="entry name" value="THAP domain"/>
    <property type="match status" value="1"/>
</dbReference>
<feature type="domain" description="C2H2-type" evidence="12">
    <location>
        <begin position="671"/>
        <end position="699"/>
    </location>
</feature>
<evidence type="ECO:0000256" key="8">
    <source>
        <dbReference type="PROSITE-ProRule" id="PRU00042"/>
    </source>
</evidence>
<dbReference type="InterPro" id="IPR013087">
    <property type="entry name" value="Znf_C2H2_type"/>
</dbReference>
<dbReference type="SMART" id="SM00980">
    <property type="entry name" value="THAP"/>
    <property type="match status" value="1"/>
</dbReference>
<evidence type="ECO:0000313" key="14">
    <source>
        <dbReference type="Proteomes" id="UP000694865"/>
    </source>
</evidence>
<evidence type="ECO:0000256" key="2">
    <source>
        <dbReference type="ARBA" id="ARBA00022723"/>
    </source>
</evidence>
<dbReference type="Gene3D" id="3.30.160.60">
    <property type="entry name" value="Classic Zinc Finger"/>
    <property type="match status" value="6"/>
</dbReference>
<comment type="subcellular location">
    <subcellularLocation>
        <location evidence="1">Nucleus</location>
    </subcellularLocation>
</comment>
<name>A0ABM0MRZ9_SACKO</name>
<feature type="domain" description="C2H2-type" evidence="12">
    <location>
        <begin position="417"/>
        <end position="444"/>
    </location>
</feature>
<dbReference type="InterPro" id="IPR036236">
    <property type="entry name" value="Znf_C2H2_sf"/>
</dbReference>
<keyword evidence="5" id="KW-0862">Zinc</keyword>
<keyword evidence="6 9" id="KW-0238">DNA-binding</keyword>
<sequence length="829" mass="95375">MEHSNDDVTTDISEGCASSQTKKRQGRECCVIGCSSVQNDIEGKPTGLHFFRFPQDEIRKMQWCKSINREDGRDGFNMTPSTMLCELHFKKDDIRRTPYGANRYILKKGIFKQDNSTLDLQSECLNRMNQLRKEGLFCDVNIDINGKIIKAHKIVLSASSQVLQQLFTNNSVLLGEEMFTDDTADALETVIEFIYTGKCSLTKDNVTNVLGIAQRFHLKKLEEKCILIFKEKMNFDDKEQKQKLSDLEMDFRGIINDCDAVEYFPENRIREQMYFNEDILDKSYLISQEYIVSDNDEQICENSMREKEDNFNQSLNISENSNCSEQSSTACLRQLLTKNVPGLCHGSEKTSTDDGKIHHLGNWKIKQENENAGILDDEYQRQWLNLDFEDASASSVLEHNVLMTSAVYEEDLHGTLFLCIECGKSFPSKRRLLKHEKLHSKEMFGCHLCGQMFSSQNIFDEHLSSKHGITQDIVEGDCNPLPGMMRSVKMEVIDIDKPSKDKLHFCAVCGRGFAERYRLMRHEKIHTGEKPYKCSNCDKVFSRKDNLDRHFFVQHLIRDREIKAEKTEVTENDDKTAVNNVEMKEIPAVETIEDTSSSDKTDLLKMFTSNDVVQKKKSPVKQSMSSYCVDWFIEGQPTKSKRHVCEVCGKSFTNKYRLVRHQVIHTGERPYKCEICLRKFTRKDHMERHRFRQHPNGELGVPRKGRKPKGESSKLDLIDYSFDFHKNMSTDPVVDRSESQSPNAVDGAVNFTNEDNDPGPEKYRCYLCGMSFKNKGNLRIHNKSHAFVDCKSCKTVFLGAEELAEHRCEDFASGKVPGPSLLHKFKSEN</sequence>
<organism evidence="14 15">
    <name type="scientific">Saccoglossus kowalevskii</name>
    <name type="common">Acorn worm</name>
    <dbReference type="NCBI Taxonomy" id="10224"/>
    <lineage>
        <taxon>Eukaryota</taxon>
        <taxon>Metazoa</taxon>
        <taxon>Hemichordata</taxon>
        <taxon>Enteropneusta</taxon>
        <taxon>Harrimaniidae</taxon>
        <taxon>Saccoglossus</taxon>
    </lineage>
</organism>
<dbReference type="PANTHER" id="PTHR24394:SF29">
    <property type="entry name" value="MYONEURIN"/>
    <property type="match status" value="1"/>
</dbReference>
<evidence type="ECO:0000256" key="7">
    <source>
        <dbReference type="ARBA" id="ARBA00023242"/>
    </source>
</evidence>
<dbReference type="CDD" id="cd18186">
    <property type="entry name" value="BTB_POZ_ZBTB_KLHL-like"/>
    <property type="match status" value="1"/>
</dbReference>
<dbReference type="InterPro" id="IPR038441">
    <property type="entry name" value="THAP_Znf_sf"/>
</dbReference>
<accession>A0ABM0MRZ9</accession>
<dbReference type="GeneID" id="102810145"/>
<dbReference type="Gene3D" id="3.30.710.10">
    <property type="entry name" value="Potassium Channel Kv1.1, Chain A"/>
    <property type="match status" value="1"/>
</dbReference>
<feature type="domain" description="THAP-type" evidence="13">
    <location>
        <begin position="25"/>
        <end position="115"/>
    </location>
</feature>
<dbReference type="PROSITE" id="PS50097">
    <property type="entry name" value="BTB"/>
    <property type="match status" value="1"/>
</dbReference>
<gene>
    <name evidence="15" type="primary">LOC102810145</name>
</gene>
<dbReference type="Pfam" id="PF00651">
    <property type="entry name" value="BTB"/>
    <property type="match status" value="1"/>
</dbReference>
<dbReference type="InterPro" id="IPR000210">
    <property type="entry name" value="BTB/POZ_dom"/>
</dbReference>
<dbReference type="InterPro" id="IPR006612">
    <property type="entry name" value="THAP_Znf"/>
</dbReference>
<dbReference type="PROSITE" id="PS50950">
    <property type="entry name" value="ZF_THAP"/>
    <property type="match status" value="1"/>
</dbReference>
<dbReference type="SMART" id="SM00225">
    <property type="entry name" value="BTB"/>
    <property type="match status" value="1"/>
</dbReference>
<dbReference type="PROSITE" id="PS50157">
    <property type="entry name" value="ZINC_FINGER_C2H2_2"/>
    <property type="match status" value="7"/>
</dbReference>
<evidence type="ECO:0000259" key="11">
    <source>
        <dbReference type="PROSITE" id="PS50097"/>
    </source>
</evidence>
<keyword evidence="4 8" id="KW-0863">Zinc-finger</keyword>
<evidence type="ECO:0000256" key="4">
    <source>
        <dbReference type="ARBA" id="ARBA00022771"/>
    </source>
</evidence>
<dbReference type="Pfam" id="PF05485">
    <property type="entry name" value="THAP"/>
    <property type="match status" value="1"/>
</dbReference>
<evidence type="ECO:0000256" key="9">
    <source>
        <dbReference type="PROSITE-ProRule" id="PRU00309"/>
    </source>
</evidence>
<evidence type="ECO:0000256" key="1">
    <source>
        <dbReference type="ARBA" id="ARBA00004123"/>
    </source>
</evidence>
<dbReference type="SUPFAM" id="SSF54695">
    <property type="entry name" value="POZ domain"/>
    <property type="match status" value="1"/>
</dbReference>